<keyword evidence="2" id="KW-0808">Transferase</keyword>
<evidence type="ECO:0000259" key="5">
    <source>
        <dbReference type="Pfam" id="PF13439"/>
    </source>
</evidence>
<dbReference type="Gene3D" id="3.40.50.2000">
    <property type="entry name" value="Glycogen Phosphorylase B"/>
    <property type="match status" value="2"/>
</dbReference>
<keyword evidence="1" id="KW-0328">Glycosyltransferase</keyword>
<evidence type="ECO:0000256" key="2">
    <source>
        <dbReference type="ARBA" id="ARBA00022679"/>
    </source>
</evidence>
<dbReference type="EMBL" id="CP025570">
    <property type="protein sequence ID" value="AZZ39333.1"/>
    <property type="molecule type" value="Genomic_DNA"/>
</dbReference>
<feature type="region of interest" description="Disordered" evidence="3">
    <location>
        <begin position="52"/>
        <end position="79"/>
    </location>
</feature>
<feature type="domain" description="Glycosyl transferase family 1" evidence="4">
    <location>
        <begin position="259"/>
        <end position="388"/>
    </location>
</feature>
<dbReference type="Proteomes" id="UP000285875">
    <property type="component" value="Chromosome"/>
</dbReference>
<evidence type="ECO:0000259" key="4">
    <source>
        <dbReference type="Pfam" id="PF00534"/>
    </source>
</evidence>
<evidence type="ECO:0000256" key="3">
    <source>
        <dbReference type="SAM" id="MobiDB-lite"/>
    </source>
</evidence>
<dbReference type="KEGG" id="aji:C0Z10_05765"/>
<dbReference type="InterPro" id="IPR028098">
    <property type="entry name" value="Glyco_trans_4-like_N"/>
</dbReference>
<dbReference type="InterPro" id="IPR001296">
    <property type="entry name" value="Glyco_trans_1"/>
</dbReference>
<dbReference type="Pfam" id="PF00534">
    <property type="entry name" value="Glycos_transf_1"/>
    <property type="match status" value="1"/>
</dbReference>
<accession>A0A3Q9UDC5</accession>
<evidence type="ECO:0000256" key="1">
    <source>
        <dbReference type="ARBA" id="ARBA00022676"/>
    </source>
</evidence>
<proteinExistence type="predicted"/>
<organism evidence="6 7">
    <name type="scientific">Acidipropionibacterium jensenii</name>
    <dbReference type="NCBI Taxonomy" id="1749"/>
    <lineage>
        <taxon>Bacteria</taxon>
        <taxon>Bacillati</taxon>
        <taxon>Actinomycetota</taxon>
        <taxon>Actinomycetes</taxon>
        <taxon>Propionibacteriales</taxon>
        <taxon>Propionibacteriaceae</taxon>
        <taxon>Acidipropionibacterium</taxon>
    </lineage>
</organism>
<reference evidence="7" key="1">
    <citation type="submission" date="2017-12" db="EMBL/GenBank/DDBJ databases">
        <title>Whole genome sequencing of Acidipropionibacterium jensenii strains JS279 and JS280.</title>
        <authorList>
            <person name="Deptula P."/>
            <person name="Laine P."/>
            <person name="Smolander O.-P."/>
            <person name="Paulin L."/>
            <person name="Auvinen P."/>
            <person name="Varmanen P."/>
        </authorList>
    </citation>
    <scope>NUCLEOTIDE SEQUENCE [LARGE SCALE GENOMIC DNA]</scope>
    <source>
        <strain evidence="7">JS280</strain>
    </source>
</reference>
<evidence type="ECO:0008006" key="8">
    <source>
        <dbReference type="Google" id="ProtNLM"/>
    </source>
</evidence>
<dbReference type="GO" id="GO:0016757">
    <property type="term" value="F:glycosyltransferase activity"/>
    <property type="evidence" value="ECO:0007669"/>
    <property type="project" value="UniProtKB-KW"/>
</dbReference>
<name>A0A3Q9UDC5_9ACTN</name>
<gene>
    <name evidence="6" type="ORF">C0Z10_05765</name>
</gene>
<dbReference type="AlphaFoldDB" id="A0A3Q9UDC5"/>
<dbReference type="PANTHER" id="PTHR12526">
    <property type="entry name" value="GLYCOSYLTRANSFERASE"/>
    <property type="match status" value="1"/>
</dbReference>
<evidence type="ECO:0000313" key="7">
    <source>
        <dbReference type="Proteomes" id="UP000285875"/>
    </source>
</evidence>
<feature type="domain" description="Glycosyltransferase subfamily 4-like N-terminal" evidence="5">
    <location>
        <begin position="95"/>
        <end position="234"/>
    </location>
</feature>
<dbReference type="SUPFAM" id="SSF53756">
    <property type="entry name" value="UDP-Glycosyltransferase/glycogen phosphorylase"/>
    <property type="match status" value="1"/>
</dbReference>
<protein>
    <recommendedName>
        <fullName evidence="8">Glycosyltransferase</fullName>
    </recommendedName>
</protein>
<dbReference type="Pfam" id="PF13439">
    <property type="entry name" value="Glyco_transf_4"/>
    <property type="match status" value="1"/>
</dbReference>
<evidence type="ECO:0000313" key="6">
    <source>
        <dbReference type="EMBL" id="AZZ39333.1"/>
    </source>
</evidence>
<sequence length="454" mass="47332">MAGGMTDDWLRRRLAGAGYRGLLGLTALTDALPARLRFGHWQSVLALTRPADDLPAVPRPPGPPPDGRDAPSPDPVPHQSLWPSCMLVAGELDGGGVEQVVATLALGLPGEGFEVEVVTSRSGRVGAELVAAGVTVTVCDTEGLADLIAGRHPDVIELHRPDPGLVSAVAAAQRPVVPVFHAVESYLDAGARATLAALARSAPACIAVSSGVARYFSGLAEGARISVVVNGVAPDGVAHAPDREGARTVLGETIGSPILDDDILAVALQRYSDQKNPAGLVDAFLVAAEKDPRMRLVMAGSPDNWLEYRRADLLRRRSAHGDRVHLLGDSDPAVILAAGDVYALDSFAEGGPLSAVEAALHGLPLVLSDVGFARDLVGREGVVGEVVDGPCPGFGQADLARVRRRLHQPNRRLFADALVRAPGRGRGRSGQVPEPFTERAMAAGHAGVLRSVLD</sequence>